<keyword evidence="3 10" id="KW-0732">Signal</keyword>
<dbReference type="PANTHER" id="PTHR43399:SF4">
    <property type="entry name" value="CELL WALL-ASSOCIATED PROTEASE"/>
    <property type="match status" value="1"/>
</dbReference>
<dbReference type="PROSITE" id="PS00138">
    <property type="entry name" value="SUBTILASE_SER"/>
    <property type="match status" value="1"/>
</dbReference>
<evidence type="ECO:0000256" key="4">
    <source>
        <dbReference type="ARBA" id="ARBA00022801"/>
    </source>
</evidence>
<keyword evidence="4 6" id="KW-0378">Hydrolase</keyword>
<dbReference type="InterPro" id="IPR034187">
    <property type="entry name" value="Peptidases_S8_5"/>
</dbReference>
<feature type="compositionally biased region" description="Low complexity" evidence="8">
    <location>
        <begin position="1640"/>
        <end position="1664"/>
    </location>
</feature>
<keyword evidence="2 6" id="KW-0645">Protease</keyword>
<dbReference type="Gene3D" id="3.40.50.200">
    <property type="entry name" value="Peptidase S8/S53 domain"/>
    <property type="match status" value="2"/>
</dbReference>
<feature type="active site" description="Charge relay system" evidence="6">
    <location>
        <position position="234"/>
    </location>
</feature>
<dbReference type="InterPro" id="IPR023828">
    <property type="entry name" value="Peptidase_S8_Ser-AS"/>
</dbReference>
<feature type="active site" description="Charge relay system" evidence="6">
    <location>
        <position position="551"/>
    </location>
</feature>
<keyword evidence="9" id="KW-0812">Transmembrane</keyword>
<feature type="domain" description="C5a peptidase/Subtilisin-like protease SBT2-like Fn3-like" evidence="12">
    <location>
        <begin position="631"/>
        <end position="742"/>
    </location>
</feature>
<evidence type="ECO:0000256" key="5">
    <source>
        <dbReference type="ARBA" id="ARBA00022825"/>
    </source>
</evidence>
<proteinExistence type="inferred from homology"/>
<protein>
    <submittedName>
        <fullName evidence="13">Uncharacterized protein</fullName>
    </submittedName>
</protein>
<dbReference type="CDD" id="cd07489">
    <property type="entry name" value="Peptidases_S8_5"/>
    <property type="match status" value="1"/>
</dbReference>
<evidence type="ECO:0000259" key="12">
    <source>
        <dbReference type="Pfam" id="PF06280"/>
    </source>
</evidence>
<evidence type="ECO:0000256" key="3">
    <source>
        <dbReference type="ARBA" id="ARBA00022729"/>
    </source>
</evidence>
<dbReference type="PANTHER" id="PTHR43399">
    <property type="entry name" value="SUBTILISIN-RELATED"/>
    <property type="match status" value="1"/>
</dbReference>
<keyword evidence="14" id="KW-1185">Reference proteome</keyword>
<organism evidence="13 14">
    <name type="scientific">Sporothrix stenoceras</name>
    <dbReference type="NCBI Taxonomy" id="5173"/>
    <lineage>
        <taxon>Eukaryota</taxon>
        <taxon>Fungi</taxon>
        <taxon>Dikarya</taxon>
        <taxon>Ascomycota</taxon>
        <taxon>Pezizomycotina</taxon>
        <taxon>Sordariomycetes</taxon>
        <taxon>Sordariomycetidae</taxon>
        <taxon>Ophiostomatales</taxon>
        <taxon>Ophiostomataceae</taxon>
        <taxon>Sporothrix</taxon>
    </lineage>
</organism>
<dbReference type="InterPro" id="IPR010435">
    <property type="entry name" value="C5a/SBT2-like_Fn3"/>
</dbReference>
<dbReference type="Pfam" id="PF06280">
    <property type="entry name" value="fn3_5"/>
    <property type="match status" value="1"/>
</dbReference>
<sequence>MVLPKSLVYSLGSLLVAATTTRAADADITANAIAVPISLTGRYIVKFSADGASQLSRRDDGSVDASSFYNELTDAGHDAAPARTFDSSLFRGVSFDLAGATNASLASILNLPAVEKVWPAGYFTLPVGSSATTVNIDTSDSSTSSVTGAYNVNYTRWSVHSDTNVSRVQADGYLGDDVIIGFVDTGIDYNHPALGGGFGPGYKVIGGYDLVGDSYVAGETDPVPDDDPMDCQGHGTHTAGIAASLDALIPGVAPNAKLRSYKVFGCEDGTLEDNIVAAFLMAYADGVDIISASLGSNQGFPDTAMAEVATTISNAGVFVSIAAGNAGQSFGPFYTSSGGNGNGASVAVASVQAQNWVGYSVHAESSSGESRDIVYLSSDLVQFAINGTVDAYFPPGARNLTACEWTLPAAPTGDVYIIPRGTCLSQVQDSTLLDLATYVFYVLNTPEFELASREVYSSSQPVGAATIVDEDGDWLLSQNEAGHTVTFTFKNDHAALGIYRSEYSVGRVNDFSSWGPTMDGRMKPEIAAPGGSILSTWLTSDGSWAVYSGTSMATPYIAGVAALFFSSRGGRSSLGSNAAYLARNRIVASANPVYHNDGTDNLANVARQGAGLVDAFKVIEYSTTIQPAVLQLNDTVNFVGEHTVAITNDGDDSVTYQIDHVAGPTAKSKGAGDAWVSLEPPYSTDAGDQATVVFSTDSLTLAAGETASFTLTFTEPAVADSSYMPIYGGQIRLTASNGEVVSAAYMGIKGSIYASDMWEMARGVPLFFSGTTGVMVEGTNYTFADGSDVPQAYFNVLWSTSEISFDYVTRDWTPSDWVYPPVAGENNWVGSMRMVPNPLTGEVVDFPYHDYPRFSSGMYAQPQGVLANGSALAPGEYMLLARTLRTFGDYDDLNDWQYKVSPWFRVIEAEVMSSSSVVASSTVSSSSTASSSAIASATACPTAQTVSLTAYVGDDTTGHQFYRYSDFLAIDLADDQSPELTEWQWIPTGNGTFHLETSISGADGTPTDVFASVHSNTNSLVYMYTASYISSPWSYLECSVNDDGTLDCISGSKLYFYVCDSTSGLVRHGTTVLDGCTALRITVDVVQEAGCPSSSVSAVASSTISSVSASATSSLPTCSGTAVPISLIARVASTDSTPEADYPLYQYSDFLAVDTTSGSQTPLSGWQYVDNSHLQVVNGAGATVYAGVHTNNNSLVYLYSSTRLVSPYSFLDCVANDAGELVCSSDAKHTNYICETGQGLMRSGPSVLDGCMSVTLILTKQCVDAVVSSSAVSSVSSTVSLSSSVVSASSISQSSVASSSSASVSSPQSTSQSESASPSSSLSSSQSASQSSGSSAASSSAAFSFVSSPAISSSTVSSIISGSSSAAPSVVQSASASSSASSVESVSSVVSSTGSSTASSAVHSATGSNVASPSVSSSAVSSAVSSSAVVSSSASGSVSVSASISSSAGQSSASSATIHASSASSVVPSSVAASSSSADFTTSTVFSTSTATITACPSTVTNCPANSRSTYVTTVIVAVSTTICPVTATEATSSSVKTSTHGSNSTSTLSLPYGSDRPFSGVDTTIRVSTKKASTATINTDVDTKAVETSVNTAAATPMITHVAATTMTTVGGQSGETTVAAVPSVSSSSGNGGSGSNSGSGSSSESNGNTLASPSSASTPATSSNIVTAGATSFMTGHVLAVMATLLSFFFVM</sequence>
<gene>
    <name evidence="13" type="ORF">Sste5346_002610</name>
</gene>
<feature type="region of interest" description="Disordered" evidence="8">
    <location>
        <begin position="1623"/>
        <end position="1664"/>
    </location>
</feature>
<feature type="transmembrane region" description="Helical" evidence="9">
    <location>
        <begin position="1667"/>
        <end position="1693"/>
    </location>
</feature>
<feature type="domain" description="Peptidase S8/S53" evidence="11">
    <location>
        <begin position="175"/>
        <end position="590"/>
    </location>
</feature>
<keyword evidence="5 6" id="KW-0720">Serine protease</keyword>
<reference evidence="13 14" key="1">
    <citation type="journal article" date="2024" name="IMA Fungus">
        <title>IMA Genome - F19 : A genome assembly and annotation guide to empower mycologists, including annotated draft genome sequences of Ceratocystis pirilliformis, Diaporthe australafricana, Fusarium ophioides, Paecilomyces lecythidis, and Sporothrix stenoceras.</title>
        <authorList>
            <person name="Aylward J."/>
            <person name="Wilson A.M."/>
            <person name="Visagie C.M."/>
            <person name="Spraker J."/>
            <person name="Barnes I."/>
            <person name="Buitendag C."/>
            <person name="Ceriani C."/>
            <person name="Del Mar Angel L."/>
            <person name="du Plessis D."/>
            <person name="Fuchs T."/>
            <person name="Gasser K."/>
            <person name="Kramer D."/>
            <person name="Li W."/>
            <person name="Munsamy K."/>
            <person name="Piso A."/>
            <person name="Price J.L."/>
            <person name="Sonnekus B."/>
            <person name="Thomas C."/>
            <person name="van der Nest A."/>
            <person name="van Dijk A."/>
            <person name="van Heerden A."/>
            <person name="van Vuuren N."/>
            <person name="Yilmaz N."/>
            <person name="Duong T.A."/>
            <person name="van der Merwe N.A."/>
            <person name="Wingfield M.J."/>
            <person name="Wingfield B.D."/>
        </authorList>
    </citation>
    <scope>NUCLEOTIDE SEQUENCE [LARGE SCALE GENOMIC DNA]</scope>
    <source>
        <strain evidence="13 14">CMW 5346</strain>
    </source>
</reference>
<keyword evidence="9" id="KW-0472">Membrane</keyword>
<evidence type="ECO:0000256" key="2">
    <source>
        <dbReference type="ARBA" id="ARBA00022670"/>
    </source>
</evidence>
<feature type="compositionally biased region" description="Polar residues" evidence="8">
    <location>
        <begin position="1530"/>
        <end position="1550"/>
    </location>
</feature>
<evidence type="ECO:0000259" key="11">
    <source>
        <dbReference type="Pfam" id="PF00082"/>
    </source>
</evidence>
<evidence type="ECO:0000256" key="7">
    <source>
        <dbReference type="RuleBase" id="RU003355"/>
    </source>
</evidence>
<dbReference type="PRINTS" id="PR00723">
    <property type="entry name" value="SUBTILISIN"/>
</dbReference>
<accession>A0ABR3ZJG0</accession>
<feature type="chain" id="PRO_5045163241" evidence="10">
    <location>
        <begin position="27"/>
        <end position="1694"/>
    </location>
</feature>
<comment type="caution">
    <text evidence="13">The sequence shown here is derived from an EMBL/GenBank/DDBJ whole genome shotgun (WGS) entry which is preliminary data.</text>
</comment>
<feature type="active site" description="Charge relay system" evidence="6">
    <location>
        <position position="184"/>
    </location>
</feature>
<evidence type="ECO:0000256" key="8">
    <source>
        <dbReference type="SAM" id="MobiDB-lite"/>
    </source>
</evidence>
<evidence type="ECO:0000256" key="1">
    <source>
        <dbReference type="ARBA" id="ARBA00011073"/>
    </source>
</evidence>
<comment type="similarity">
    <text evidence="1 6 7">Belongs to the peptidase S8 family.</text>
</comment>
<dbReference type="InterPro" id="IPR051048">
    <property type="entry name" value="Peptidase_S8/S53_subtilisin"/>
</dbReference>
<dbReference type="EMBL" id="JAWCUI010000010">
    <property type="protein sequence ID" value="KAL1900299.1"/>
    <property type="molecule type" value="Genomic_DNA"/>
</dbReference>
<evidence type="ECO:0000256" key="6">
    <source>
        <dbReference type="PROSITE-ProRule" id="PRU01240"/>
    </source>
</evidence>
<dbReference type="InterPro" id="IPR023827">
    <property type="entry name" value="Peptidase_S8_Asp-AS"/>
</dbReference>
<evidence type="ECO:0000256" key="10">
    <source>
        <dbReference type="SAM" id="SignalP"/>
    </source>
</evidence>
<dbReference type="Proteomes" id="UP001583186">
    <property type="component" value="Unassembled WGS sequence"/>
</dbReference>
<dbReference type="InterPro" id="IPR015500">
    <property type="entry name" value="Peptidase_S8_subtilisin-rel"/>
</dbReference>
<evidence type="ECO:0000256" key="9">
    <source>
        <dbReference type="SAM" id="Phobius"/>
    </source>
</evidence>
<feature type="signal peptide" evidence="10">
    <location>
        <begin position="1"/>
        <end position="26"/>
    </location>
</feature>
<evidence type="ECO:0000313" key="13">
    <source>
        <dbReference type="EMBL" id="KAL1900299.1"/>
    </source>
</evidence>
<feature type="region of interest" description="Disordered" evidence="8">
    <location>
        <begin position="1299"/>
        <end position="1328"/>
    </location>
</feature>
<dbReference type="InterPro" id="IPR000209">
    <property type="entry name" value="Peptidase_S8/S53_dom"/>
</dbReference>
<evidence type="ECO:0000313" key="14">
    <source>
        <dbReference type="Proteomes" id="UP001583186"/>
    </source>
</evidence>
<dbReference type="Pfam" id="PF00082">
    <property type="entry name" value="Peptidase_S8"/>
    <property type="match status" value="1"/>
</dbReference>
<dbReference type="PROSITE" id="PS00136">
    <property type="entry name" value="SUBTILASE_ASP"/>
    <property type="match status" value="1"/>
</dbReference>
<name>A0ABR3ZJG0_9PEZI</name>
<dbReference type="InterPro" id="IPR036852">
    <property type="entry name" value="Peptidase_S8/S53_dom_sf"/>
</dbReference>
<dbReference type="PROSITE" id="PS51892">
    <property type="entry name" value="SUBTILASE"/>
    <property type="match status" value="1"/>
</dbReference>
<keyword evidence="9" id="KW-1133">Transmembrane helix</keyword>
<dbReference type="SUPFAM" id="SSF52743">
    <property type="entry name" value="Subtilisin-like"/>
    <property type="match status" value="1"/>
</dbReference>
<feature type="region of interest" description="Disordered" evidence="8">
    <location>
        <begin position="1530"/>
        <end position="1556"/>
    </location>
</feature>